<reference evidence="2" key="1">
    <citation type="submission" date="2018-06" db="EMBL/GenBank/DDBJ databases">
        <authorList>
            <person name="Zhirakovskaya E."/>
        </authorList>
    </citation>
    <scope>NUCLEOTIDE SEQUENCE</scope>
</reference>
<dbReference type="EMBL" id="UOFF01000250">
    <property type="protein sequence ID" value="VAW56567.1"/>
    <property type="molecule type" value="Genomic_DNA"/>
</dbReference>
<dbReference type="AlphaFoldDB" id="A0A3B0X110"/>
<evidence type="ECO:0000256" key="1">
    <source>
        <dbReference type="SAM" id="Phobius"/>
    </source>
</evidence>
<name>A0A3B0X110_9ZZZZ</name>
<evidence type="ECO:0000313" key="2">
    <source>
        <dbReference type="EMBL" id="VAW56567.1"/>
    </source>
</evidence>
<keyword evidence="1" id="KW-1133">Transmembrane helix</keyword>
<gene>
    <name evidence="2" type="ORF">MNBD_GAMMA07-1060</name>
</gene>
<accession>A0A3B0X110</accession>
<feature type="transmembrane region" description="Helical" evidence="1">
    <location>
        <begin position="209"/>
        <end position="228"/>
    </location>
</feature>
<keyword evidence="1" id="KW-0812">Transmembrane</keyword>
<organism evidence="2">
    <name type="scientific">hydrothermal vent metagenome</name>
    <dbReference type="NCBI Taxonomy" id="652676"/>
    <lineage>
        <taxon>unclassified sequences</taxon>
        <taxon>metagenomes</taxon>
        <taxon>ecological metagenomes</taxon>
    </lineage>
</organism>
<keyword evidence="1" id="KW-0472">Membrane</keyword>
<proteinExistence type="predicted"/>
<protein>
    <submittedName>
        <fullName evidence="2">Uncharacterized protein</fullName>
    </submittedName>
</protein>
<sequence length="235" mass="24602">MNQLKLILISLLFVIATPAFAAPISFGPFKVDTDYAATNVISISDSTFASIPSAITDVGANSERTYINGTSDDAAVTLGFGNIPLLNLAGDDLVLYFLTASPTEAEIDLSINGINKTNLTSRQLFINNADPFTPGANGLQYAIDQVPLPGGGEGIFDLSAILVDLDEYNVSLNQTISEITVGLGDRDAFLLYATGNNAPLALTTPVAPVPVPAALILFLSGLTGLGLFNRGRHKA</sequence>